<organism evidence="1 2">
    <name type="scientific">Vaccinium darrowii</name>
    <dbReference type="NCBI Taxonomy" id="229202"/>
    <lineage>
        <taxon>Eukaryota</taxon>
        <taxon>Viridiplantae</taxon>
        <taxon>Streptophyta</taxon>
        <taxon>Embryophyta</taxon>
        <taxon>Tracheophyta</taxon>
        <taxon>Spermatophyta</taxon>
        <taxon>Magnoliopsida</taxon>
        <taxon>eudicotyledons</taxon>
        <taxon>Gunneridae</taxon>
        <taxon>Pentapetalae</taxon>
        <taxon>asterids</taxon>
        <taxon>Ericales</taxon>
        <taxon>Ericaceae</taxon>
        <taxon>Vaccinioideae</taxon>
        <taxon>Vaccinieae</taxon>
        <taxon>Vaccinium</taxon>
    </lineage>
</organism>
<sequence length="225" mass="24861">MSRTELKPNQTKPSLSIRERRHAKSREAAARSVRGKAQAHKEWKSAKNAALNHVRGLQSQFSRTFSGRKTVTPSEELRILSQTEVEIDDDLHPITHASILSSSEQSSAAVGGKKMEPSGVVRGIHATEEGPDIRNDFEKEKAMQQENLTFSGVISMANNREIRKRLRIEVSFRDLTLTLKGKNKHLLRCVTGKIEPGRITAVMGPSGAGKTTFLSALVGKQLDAR</sequence>
<comment type="caution">
    <text evidence="1">The sequence shown here is derived from an EMBL/GenBank/DDBJ whole genome shotgun (WGS) entry which is preliminary data.</text>
</comment>
<accession>A0ACB7XH28</accession>
<reference evidence="1 2" key="1">
    <citation type="journal article" date="2021" name="Hortic Res">
        <title>High-quality reference genome and annotation aids understanding of berry development for evergreen blueberry (Vaccinium darrowii).</title>
        <authorList>
            <person name="Yu J."/>
            <person name="Hulse-Kemp A.M."/>
            <person name="Babiker E."/>
            <person name="Staton M."/>
        </authorList>
    </citation>
    <scope>NUCLEOTIDE SEQUENCE [LARGE SCALE GENOMIC DNA]</scope>
    <source>
        <strain evidence="2">cv. NJ 8807/NJ 8810</strain>
        <tissue evidence="1">Young leaf</tissue>
    </source>
</reference>
<evidence type="ECO:0000313" key="1">
    <source>
        <dbReference type="EMBL" id="KAH7839965.1"/>
    </source>
</evidence>
<dbReference type="EMBL" id="CM037160">
    <property type="protein sequence ID" value="KAH7839965.1"/>
    <property type="molecule type" value="Genomic_DNA"/>
</dbReference>
<gene>
    <name evidence="1" type="ORF">Vadar_010736</name>
</gene>
<proteinExistence type="predicted"/>
<name>A0ACB7XH28_9ERIC</name>
<dbReference type="Proteomes" id="UP000828048">
    <property type="component" value="Chromosome 10"/>
</dbReference>
<protein>
    <submittedName>
        <fullName evidence="1">Uncharacterized protein</fullName>
    </submittedName>
</protein>
<evidence type="ECO:0000313" key="2">
    <source>
        <dbReference type="Proteomes" id="UP000828048"/>
    </source>
</evidence>
<keyword evidence="2" id="KW-1185">Reference proteome</keyword>